<dbReference type="InterPro" id="IPR000792">
    <property type="entry name" value="Tscrpt_reg_LuxR_C"/>
</dbReference>
<feature type="domain" description="HTH luxR-type" evidence="6">
    <location>
        <begin position="165"/>
        <end position="230"/>
    </location>
</feature>
<sequence>MCATDGIGIAVAVIADQPDVRASLQAIVDAHPTWRFAGSAADADALADSCADDAPDVIVADIAPDAAREVLASLAEGFAPPLVLLVDDADGERVAGALGDFATAVAIALLPHDAPAQQIAAAVEAVAAGLCVLAPEWAARTPDGRSTPHPRASGLASRADDAHPPRNPPDALTSREIDVLSMLAEGLGNKDIARRLDISDNTVKFHLSSIFGKLGATSRTEAVMLGMRRGYVMV</sequence>
<organism evidence="8 9">
    <name type="scientific">Paraburkholderia humisilvae</name>
    <dbReference type="NCBI Taxonomy" id="627669"/>
    <lineage>
        <taxon>Bacteria</taxon>
        <taxon>Pseudomonadati</taxon>
        <taxon>Pseudomonadota</taxon>
        <taxon>Betaproteobacteria</taxon>
        <taxon>Burkholderiales</taxon>
        <taxon>Burkholderiaceae</taxon>
        <taxon>Paraburkholderia</taxon>
    </lineage>
</organism>
<dbReference type="AlphaFoldDB" id="A0A6J5DCY0"/>
<evidence type="ECO:0000259" key="6">
    <source>
        <dbReference type="PROSITE" id="PS50043"/>
    </source>
</evidence>
<keyword evidence="9" id="KW-1185">Reference proteome</keyword>
<evidence type="ECO:0000313" key="9">
    <source>
        <dbReference type="Proteomes" id="UP000494363"/>
    </source>
</evidence>
<keyword evidence="2" id="KW-0238">DNA-binding</keyword>
<dbReference type="GO" id="GO:0003677">
    <property type="term" value="F:DNA binding"/>
    <property type="evidence" value="ECO:0007669"/>
    <property type="project" value="UniProtKB-KW"/>
</dbReference>
<evidence type="ECO:0000256" key="1">
    <source>
        <dbReference type="ARBA" id="ARBA00023015"/>
    </source>
</evidence>
<proteinExistence type="predicted"/>
<evidence type="ECO:0000259" key="7">
    <source>
        <dbReference type="PROSITE" id="PS50110"/>
    </source>
</evidence>
<evidence type="ECO:0000313" key="8">
    <source>
        <dbReference type="EMBL" id="CAB3752129.1"/>
    </source>
</evidence>
<dbReference type="Gene3D" id="3.40.50.2300">
    <property type="match status" value="1"/>
</dbReference>
<keyword evidence="1" id="KW-0805">Transcription regulation</keyword>
<accession>A0A6J5DCY0</accession>
<reference evidence="8 9" key="1">
    <citation type="submission" date="2020-04" db="EMBL/GenBank/DDBJ databases">
        <authorList>
            <person name="De Canck E."/>
        </authorList>
    </citation>
    <scope>NUCLEOTIDE SEQUENCE [LARGE SCALE GENOMIC DNA]</scope>
    <source>
        <strain evidence="8 9">LMG 29542</strain>
    </source>
</reference>
<feature type="modified residue" description="4-aspartylphosphate" evidence="4">
    <location>
        <position position="61"/>
    </location>
</feature>
<dbReference type="CDD" id="cd06170">
    <property type="entry name" value="LuxR_C_like"/>
    <property type="match status" value="1"/>
</dbReference>
<dbReference type="InterPro" id="IPR016032">
    <property type="entry name" value="Sig_transdc_resp-reg_C-effctor"/>
</dbReference>
<keyword evidence="4" id="KW-0597">Phosphoprotein</keyword>
<protein>
    <submittedName>
        <fullName evidence="8">Transcriptional regulatory protein DegU</fullName>
    </submittedName>
</protein>
<dbReference type="PRINTS" id="PR00038">
    <property type="entry name" value="HTHLUXR"/>
</dbReference>
<evidence type="ECO:0000256" key="4">
    <source>
        <dbReference type="PROSITE-ProRule" id="PRU00169"/>
    </source>
</evidence>
<name>A0A6J5DCY0_9BURK</name>
<dbReference type="SMART" id="SM00421">
    <property type="entry name" value="HTH_LUXR"/>
    <property type="match status" value="1"/>
</dbReference>
<evidence type="ECO:0000256" key="3">
    <source>
        <dbReference type="ARBA" id="ARBA00023163"/>
    </source>
</evidence>
<dbReference type="Pfam" id="PF00196">
    <property type="entry name" value="GerE"/>
    <property type="match status" value="1"/>
</dbReference>
<dbReference type="PROSITE" id="PS50043">
    <property type="entry name" value="HTH_LUXR_2"/>
    <property type="match status" value="1"/>
</dbReference>
<dbReference type="EMBL" id="CADIKH010000006">
    <property type="protein sequence ID" value="CAB3752129.1"/>
    <property type="molecule type" value="Genomic_DNA"/>
</dbReference>
<dbReference type="InterPro" id="IPR001789">
    <property type="entry name" value="Sig_transdc_resp-reg_receiver"/>
</dbReference>
<dbReference type="PANTHER" id="PTHR44688">
    <property type="entry name" value="DNA-BINDING TRANSCRIPTIONAL ACTIVATOR DEVR_DOSR"/>
    <property type="match status" value="1"/>
</dbReference>
<dbReference type="Proteomes" id="UP000494363">
    <property type="component" value="Unassembled WGS sequence"/>
</dbReference>
<feature type="domain" description="Response regulatory" evidence="7">
    <location>
        <begin position="10"/>
        <end position="127"/>
    </location>
</feature>
<feature type="region of interest" description="Disordered" evidence="5">
    <location>
        <begin position="140"/>
        <end position="172"/>
    </location>
</feature>
<dbReference type="GO" id="GO:0000160">
    <property type="term" value="P:phosphorelay signal transduction system"/>
    <property type="evidence" value="ECO:0007669"/>
    <property type="project" value="InterPro"/>
</dbReference>
<keyword evidence="3" id="KW-0804">Transcription</keyword>
<dbReference type="PANTHER" id="PTHR44688:SF25">
    <property type="entry name" value="HTH LUXR-TYPE DOMAIN-CONTAINING PROTEIN"/>
    <property type="match status" value="1"/>
</dbReference>
<dbReference type="GO" id="GO:0006355">
    <property type="term" value="P:regulation of DNA-templated transcription"/>
    <property type="evidence" value="ECO:0007669"/>
    <property type="project" value="InterPro"/>
</dbReference>
<dbReference type="RefSeq" id="WP_175225997.1">
    <property type="nucleotide sequence ID" value="NZ_CADIKH010000006.1"/>
</dbReference>
<dbReference type="PROSITE" id="PS50110">
    <property type="entry name" value="RESPONSE_REGULATORY"/>
    <property type="match status" value="1"/>
</dbReference>
<gene>
    <name evidence="8" type="primary">degU_2</name>
    <name evidence="8" type="ORF">LMG29542_01691</name>
</gene>
<dbReference type="PROSITE" id="PS00622">
    <property type="entry name" value="HTH_LUXR_1"/>
    <property type="match status" value="1"/>
</dbReference>
<evidence type="ECO:0000256" key="2">
    <source>
        <dbReference type="ARBA" id="ARBA00023125"/>
    </source>
</evidence>
<evidence type="ECO:0000256" key="5">
    <source>
        <dbReference type="SAM" id="MobiDB-lite"/>
    </source>
</evidence>
<dbReference type="SUPFAM" id="SSF46894">
    <property type="entry name" value="C-terminal effector domain of the bipartite response regulators"/>
    <property type="match status" value="1"/>
</dbReference>